<feature type="domain" description="Flagellar hook-length control protein-like C-terminal" evidence="2">
    <location>
        <begin position="231"/>
        <end position="310"/>
    </location>
</feature>
<name>A0ABY7HMP1_9GAMM</name>
<evidence type="ECO:0000256" key="1">
    <source>
        <dbReference type="SAM" id="MobiDB-lite"/>
    </source>
</evidence>
<sequence>MTAISITSGLPTPIPSAILPVPLAPTAETPADTLPFIVQLLAATGAAPRKNAPTLPVVKDDRQQAPLDEGDKKTPHGEGVNQQWLDALLLPTSLPVVQPAAAFVVAPVQVDAAVAPRPIVLSPGLVALPLSKNESGVQADVPPAAMQPKASSCVPVLASLPDLPLPAKPRAGESEGVHAPWGEALNAVGSTSPLLPTSAADSIPAPTADVRLTLHGNGESLAQQLGNALGERLKLQIDNHVQHASIKLYPAEMGKIDISLHFEAGKLSVQINAGQQDVYRALQQTSNELRQNLLQHNVQVEVQVSSQQQPPMQQQHSQKKPHAQAENIVIARALDDENPTSDSDGSILLTI</sequence>
<keyword evidence="3" id="KW-0969">Cilium</keyword>
<dbReference type="InterPro" id="IPR021136">
    <property type="entry name" value="Flagellar_hook_control-like_C"/>
</dbReference>
<dbReference type="Proteomes" id="UP001164712">
    <property type="component" value="Chromosome"/>
</dbReference>
<dbReference type="EMBL" id="CP114058">
    <property type="protein sequence ID" value="WAT00644.1"/>
    <property type="molecule type" value="Genomic_DNA"/>
</dbReference>
<dbReference type="PANTHER" id="PTHR37533:SF2">
    <property type="entry name" value="FLAGELLAR HOOK-LENGTH CONTROL PROTEIN"/>
    <property type="match status" value="1"/>
</dbReference>
<proteinExistence type="predicted"/>
<accession>A0ABY7HMP1</accession>
<dbReference type="InterPro" id="IPR052563">
    <property type="entry name" value="FliK"/>
</dbReference>
<evidence type="ECO:0000313" key="4">
    <source>
        <dbReference type="Proteomes" id="UP001164712"/>
    </source>
</evidence>
<organism evidence="3 4">
    <name type="scientific">Rouxiella chamberiensis</name>
    <dbReference type="NCBI Taxonomy" id="1513468"/>
    <lineage>
        <taxon>Bacteria</taxon>
        <taxon>Pseudomonadati</taxon>
        <taxon>Pseudomonadota</taxon>
        <taxon>Gammaproteobacteria</taxon>
        <taxon>Enterobacterales</taxon>
        <taxon>Yersiniaceae</taxon>
        <taxon>Rouxiella</taxon>
    </lineage>
</organism>
<dbReference type="CDD" id="cd17470">
    <property type="entry name" value="T3SS_Flik_C"/>
    <property type="match status" value="1"/>
</dbReference>
<dbReference type="PANTHER" id="PTHR37533">
    <property type="entry name" value="FLAGELLAR HOOK-LENGTH CONTROL PROTEIN"/>
    <property type="match status" value="1"/>
</dbReference>
<reference evidence="3" key="1">
    <citation type="submission" date="2022-12" db="EMBL/GenBank/DDBJ databases">
        <title>Complete genome sequence of an Australian strain of Rouxiella badensis DAR84756 and resolution of the R. badensis DSM100043 and R. chamberiensis DSM28324 genomes.</title>
        <authorList>
            <person name="Paul S."/>
            <person name="Anderson P.J."/>
            <person name="Maynard G."/>
            <person name="Dyall-Smith M."/>
            <person name="Kudinha T."/>
        </authorList>
    </citation>
    <scope>NUCLEOTIDE SEQUENCE</scope>
    <source>
        <strain evidence="3">DSM 28324</strain>
    </source>
</reference>
<feature type="compositionally biased region" description="Basic and acidic residues" evidence="1">
    <location>
        <begin position="58"/>
        <end position="76"/>
    </location>
</feature>
<keyword evidence="3" id="KW-0966">Cell projection</keyword>
<keyword evidence="3" id="KW-0282">Flagellum</keyword>
<dbReference type="Pfam" id="PF02120">
    <property type="entry name" value="Flg_hook"/>
    <property type="match status" value="1"/>
</dbReference>
<dbReference type="InterPro" id="IPR038610">
    <property type="entry name" value="FliK-like_C_sf"/>
</dbReference>
<protein>
    <submittedName>
        <fullName evidence="3">Flagellar hook-length control protein FliK</fullName>
    </submittedName>
</protein>
<gene>
    <name evidence="3" type="ORF">O1V66_17525</name>
</gene>
<evidence type="ECO:0000313" key="3">
    <source>
        <dbReference type="EMBL" id="WAT00644.1"/>
    </source>
</evidence>
<feature type="region of interest" description="Disordered" evidence="1">
    <location>
        <begin position="50"/>
        <end position="79"/>
    </location>
</feature>
<feature type="region of interest" description="Disordered" evidence="1">
    <location>
        <begin position="332"/>
        <end position="351"/>
    </location>
</feature>
<dbReference type="RefSeq" id="WP_052673445.1">
    <property type="nucleotide sequence ID" value="NZ_CP114058.1"/>
</dbReference>
<dbReference type="Gene3D" id="3.30.750.140">
    <property type="match status" value="1"/>
</dbReference>
<keyword evidence="4" id="KW-1185">Reference proteome</keyword>
<evidence type="ECO:0000259" key="2">
    <source>
        <dbReference type="Pfam" id="PF02120"/>
    </source>
</evidence>